<name>A0A2I6UGE2_9CAUD</name>
<proteinExistence type="predicted"/>
<evidence type="ECO:0000313" key="2">
    <source>
        <dbReference type="EMBL" id="AUO79045.1"/>
    </source>
</evidence>
<dbReference type="RefSeq" id="YP_009639466.1">
    <property type="nucleotide sequence ID" value="NC_042350.1"/>
</dbReference>
<organism evidence="2 3">
    <name type="scientific">Salinibacter phage M8CR30-2</name>
    <dbReference type="NCBI Taxonomy" id="2681615"/>
    <lineage>
        <taxon>Viruses</taxon>
        <taxon>Duplodnaviria</taxon>
        <taxon>Heunggongvirae</taxon>
        <taxon>Uroviricota</taxon>
        <taxon>Caudoviricetes</taxon>
        <taxon>Holosalinivirus</taxon>
        <taxon>Holosalinivirus M8CR302</taxon>
    </lineage>
</organism>
<feature type="region of interest" description="Disordered" evidence="1">
    <location>
        <begin position="148"/>
        <end position="181"/>
    </location>
</feature>
<keyword evidence="3" id="KW-1185">Reference proteome</keyword>
<accession>A0A2I6UGE2</accession>
<feature type="compositionally biased region" description="Acidic residues" evidence="1">
    <location>
        <begin position="163"/>
        <end position="172"/>
    </location>
</feature>
<feature type="compositionally biased region" description="Basic and acidic residues" evidence="1">
    <location>
        <begin position="148"/>
        <end position="158"/>
    </location>
</feature>
<evidence type="ECO:0000313" key="3">
    <source>
        <dbReference type="Proteomes" id="UP000240485"/>
    </source>
</evidence>
<dbReference type="Proteomes" id="UP000240485">
    <property type="component" value="Segment"/>
</dbReference>
<sequence>MADSDEHLSPDAAQSRSEGRACEGESGAESAPSEDQGPTPGSEFEELYEGLTANQKRVVQEYPFHSTKADAARAVGLTPSCVYSWPPVVWEAAEALLDQRTQGIRQGMSALSPAAIDVLRRALDADEDVSRVEAESAQYLIDQLEGKATRKQEVEHSGGIDVSDQEGAEIDELLSHLGDEE</sequence>
<dbReference type="EMBL" id="MF580957">
    <property type="protein sequence ID" value="AUO79045.1"/>
    <property type="molecule type" value="Genomic_DNA"/>
</dbReference>
<dbReference type="KEGG" id="vg:40236260"/>
<dbReference type="GeneID" id="40236260"/>
<evidence type="ECO:0000256" key="1">
    <source>
        <dbReference type="SAM" id="MobiDB-lite"/>
    </source>
</evidence>
<feature type="region of interest" description="Disordered" evidence="1">
    <location>
        <begin position="1"/>
        <end position="45"/>
    </location>
</feature>
<reference evidence="2 3" key="1">
    <citation type="submission" date="2017-07" db="EMBL/GenBank/DDBJ databases">
        <title>Characterization of ecologically diverse viruses infecting co-occurring strains of cosmopolitan hyperhalophilic Bacteroidetes.</title>
        <authorList>
            <person name="Villamor J."/>
            <person name="Ramos-Barbero M.D."/>
            <person name="Gonzalez-Torres P."/>
            <person name="Gabaldon T."/>
            <person name="Rollesso-Mora R."/>
            <person name="Meseguer I."/>
            <person name="Martinez-Garcia M."/>
            <person name="Santos F."/>
            <person name="Anton J."/>
        </authorList>
    </citation>
    <scope>NUCLEOTIDE SEQUENCE [LARGE SCALE GENOMIC DNA]</scope>
</reference>
<feature type="compositionally biased region" description="Low complexity" evidence="1">
    <location>
        <begin position="24"/>
        <end position="34"/>
    </location>
</feature>
<protein>
    <submittedName>
        <fullName evidence="2">Uncharacterized protein</fullName>
    </submittedName>
</protein>